<dbReference type="AlphaFoldDB" id="A0A0M6XU89"/>
<dbReference type="GO" id="GO:0016746">
    <property type="term" value="F:acyltransferase activity"/>
    <property type="evidence" value="ECO:0007669"/>
    <property type="project" value="UniProtKB-KW"/>
</dbReference>
<dbReference type="Pfam" id="PF01553">
    <property type="entry name" value="Acyltransferase"/>
    <property type="match status" value="1"/>
</dbReference>
<proteinExistence type="predicted"/>
<dbReference type="Proteomes" id="UP000048908">
    <property type="component" value="Unassembled WGS sequence"/>
</dbReference>
<feature type="transmembrane region" description="Helical" evidence="8">
    <location>
        <begin position="28"/>
        <end position="52"/>
    </location>
</feature>
<dbReference type="STRING" id="282197.SAMN04488517_103167"/>
<evidence type="ECO:0000259" key="9">
    <source>
        <dbReference type="SMART" id="SM00563"/>
    </source>
</evidence>
<dbReference type="RefSeq" id="WP_055683560.1">
    <property type="nucleotide sequence ID" value="NZ_FOOS01000003.1"/>
</dbReference>
<accession>A0A0M6XU89</accession>
<evidence type="ECO:0000313" key="11">
    <source>
        <dbReference type="Proteomes" id="UP000048908"/>
    </source>
</evidence>
<reference evidence="10 11" key="1">
    <citation type="submission" date="2015-07" db="EMBL/GenBank/DDBJ databases">
        <authorList>
            <person name="Noorani M."/>
        </authorList>
    </citation>
    <scope>NUCLEOTIDE SEQUENCE [LARGE SCALE GENOMIC DNA]</scope>
    <source>
        <strain evidence="10 11">CECT 5088</strain>
    </source>
</reference>
<dbReference type="GO" id="GO:0006629">
    <property type="term" value="P:lipid metabolic process"/>
    <property type="evidence" value="ECO:0007669"/>
    <property type="project" value="UniProtKB-KW"/>
</dbReference>
<evidence type="ECO:0000256" key="8">
    <source>
        <dbReference type="SAM" id="Phobius"/>
    </source>
</evidence>
<evidence type="ECO:0000256" key="3">
    <source>
        <dbReference type="ARBA" id="ARBA00022692"/>
    </source>
</evidence>
<evidence type="ECO:0000256" key="2">
    <source>
        <dbReference type="ARBA" id="ARBA00022679"/>
    </source>
</evidence>
<evidence type="ECO:0000313" key="10">
    <source>
        <dbReference type="EMBL" id="CTQ34177.1"/>
    </source>
</evidence>
<dbReference type="EMBL" id="CXPG01000021">
    <property type="protein sequence ID" value="CTQ34177.1"/>
    <property type="molecule type" value="Genomic_DNA"/>
</dbReference>
<keyword evidence="11" id="KW-1185">Reference proteome</keyword>
<comment type="subcellular location">
    <subcellularLocation>
        <location evidence="1">Membrane</location>
    </subcellularLocation>
</comment>
<evidence type="ECO:0000256" key="5">
    <source>
        <dbReference type="ARBA" id="ARBA00023098"/>
    </source>
</evidence>
<evidence type="ECO:0000256" key="1">
    <source>
        <dbReference type="ARBA" id="ARBA00004370"/>
    </source>
</evidence>
<protein>
    <submittedName>
        <fullName evidence="10">2-acyl-glycerophospho-ethanolamine acyltransferase</fullName>
    </submittedName>
</protein>
<keyword evidence="5" id="KW-0443">Lipid metabolism</keyword>
<evidence type="ECO:0000256" key="4">
    <source>
        <dbReference type="ARBA" id="ARBA00022989"/>
    </source>
</evidence>
<dbReference type="InterPro" id="IPR002123">
    <property type="entry name" value="Plipid/glycerol_acylTrfase"/>
</dbReference>
<evidence type="ECO:0000256" key="7">
    <source>
        <dbReference type="ARBA" id="ARBA00023315"/>
    </source>
</evidence>
<keyword evidence="4 8" id="KW-1133">Transmembrane helix</keyword>
<keyword evidence="7 10" id="KW-0012">Acyltransferase</keyword>
<dbReference type="SMART" id="SM00563">
    <property type="entry name" value="PlsC"/>
    <property type="match status" value="1"/>
</dbReference>
<feature type="domain" description="Phospholipid/glycerol acyltransferase" evidence="9">
    <location>
        <begin position="94"/>
        <end position="208"/>
    </location>
</feature>
<dbReference type="GO" id="GO:0016020">
    <property type="term" value="C:membrane"/>
    <property type="evidence" value="ECO:0007669"/>
    <property type="project" value="UniProtKB-SubCell"/>
</dbReference>
<dbReference type="SUPFAM" id="SSF69593">
    <property type="entry name" value="Glycerol-3-phosphate (1)-acyltransferase"/>
    <property type="match status" value="1"/>
</dbReference>
<name>A0A0M6XU89_9RHOB</name>
<sequence length="293" mass="32230">MDGRRLVTWDDGIDPPAPRMTAGAWLRVALRGTALAMLVFGGLLLLILLRLVERPLFGLRRSVTPWITQGVCKGAFVIIGLRREVQGAVMRGTGAVVANHSSWLDIFALNASKRIYFVSKSEVAAWPGIGWLARATGTVFIRRDPRDARQQKAVFEERLRVGHRLLFFPEGTSTDGLRVLPFKTTLFAAFFSDGLPDMQVQPVTLAYHAPPGEPATFYGWWGGQGFGEHLLRMLAAPRHGRVEVIYHPPLRVADHGDRKALARAAERAVRDGMRESGLLAAGGGPAPRDPRTI</sequence>
<keyword evidence="2 10" id="KW-0808">Transferase</keyword>
<dbReference type="PANTHER" id="PTHR23063:SF52">
    <property type="entry name" value="LYSOPHOSPHATIDYLCHOLINE ACYLTRANSFERASE"/>
    <property type="match status" value="1"/>
</dbReference>
<keyword evidence="3 8" id="KW-0812">Transmembrane</keyword>
<dbReference type="PANTHER" id="PTHR23063">
    <property type="entry name" value="PHOSPHOLIPID ACYLTRANSFERASE"/>
    <property type="match status" value="1"/>
</dbReference>
<gene>
    <name evidence="10" type="ORF">JAN5088_02970</name>
</gene>
<evidence type="ECO:0000256" key="6">
    <source>
        <dbReference type="ARBA" id="ARBA00023136"/>
    </source>
</evidence>
<organism evidence="10 11">
    <name type="scientific">Jannaschia rubra</name>
    <dbReference type="NCBI Taxonomy" id="282197"/>
    <lineage>
        <taxon>Bacteria</taxon>
        <taxon>Pseudomonadati</taxon>
        <taxon>Pseudomonadota</taxon>
        <taxon>Alphaproteobacteria</taxon>
        <taxon>Rhodobacterales</taxon>
        <taxon>Roseobacteraceae</taxon>
        <taxon>Jannaschia</taxon>
    </lineage>
</organism>
<dbReference type="CDD" id="cd07989">
    <property type="entry name" value="LPLAT_AGPAT-like"/>
    <property type="match status" value="1"/>
</dbReference>
<keyword evidence="6 8" id="KW-0472">Membrane</keyword>